<gene>
    <name evidence="2" type="ORF">TSIB3V08_LOCUS11678</name>
</gene>
<accession>A0A7R9G6Y8</accession>
<dbReference type="AlphaFoldDB" id="A0A7R9G6Y8"/>
<reference evidence="2" key="1">
    <citation type="submission" date="2020-11" db="EMBL/GenBank/DDBJ databases">
        <authorList>
            <person name="Tran Van P."/>
        </authorList>
    </citation>
    <scope>NUCLEOTIDE SEQUENCE</scope>
</reference>
<protein>
    <submittedName>
        <fullName evidence="2">Uncharacterized protein</fullName>
    </submittedName>
</protein>
<dbReference type="EMBL" id="OC009944">
    <property type="protein sequence ID" value="CAD7267673.1"/>
    <property type="molecule type" value="Genomic_DNA"/>
</dbReference>
<evidence type="ECO:0000256" key="1">
    <source>
        <dbReference type="SAM" id="MobiDB-lite"/>
    </source>
</evidence>
<proteinExistence type="predicted"/>
<evidence type="ECO:0000313" key="2">
    <source>
        <dbReference type="EMBL" id="CAD7267673.1"/>
    </source>
</evidence>
<sequence>MLQNQPWTVCSWAPSDAREVTVFSDATQHTVAGFTMNPPVCWVGYVRERLEIIRAEVAAALLTLNWAHKKYPDHNIRLGTDNTTVLHNTIPGKGWCFVREDIRALHAKTMHLLRDIQVSTFWVPSELNPADAVSRRDYVVSIREGIEPDEDAITNLFELFASVGIKARETTARDFSRSSGGNPTTWTGINHHVMTRIAKSPPSAESVNNAYREAGLEPPYAIENEDNLWAWLQEDPEFQNWEPEELDLALTTFPEEGSEQDYELVDLDQLPSIEELQEWIGEAQQTPPAQVETDVLSQLITNLGIDIDDEPEEHPEATEFTPLDEIRDSGDPTDIIDDKDEDDAASPGPFIRAPRVPLTWDAEDGHTVPAAQCRYESVHVAPLQSQRLRERTLFLHLREGVVLPRPAEAPHVFQKTRTSPLMGQPGTKVMILPHVKDEDLPKLFPKGVEKISMPSGIIYVRTTTDY</sequence>
<feature type="region of interest" description="Disordered" evidence="1">
    <location>
        <begin position="308"/>
        <end position="353"/>
    </location>
</feature>
<dbReference type="Gene3D" id="3.30.1020.10">
    <property type="entry name" value="Antioxidant, Horf6, Chain A, domain2"/>
    <property type="match status" value="1"/>
</dbReference>
<feature type="compositionally biased region" description="Acidic residues" evidence="1">
    <location>
        <begin position="334"/>
        <end position="344"/>
    </location>
</feature>
<name>A0A7R9G6Y8_TIMSH</name>
<organism evidence="2">
    <name type="scientific">Timema shepardi</name>
    <name type="common">Walking stick</name>
    <dbReference type="NCBI Taxonomy" id="629360"/>
    <lineage>
        <taxon>Eukaryota</taxon>
        <taxon>Metazoa</taxon>
        <taxon>Ecdysozoa</taxon>
        <taxon>Arthropoda</taxon>
        <taxon>Hexapoda</taxon>
        <taxon>Insecta</taxon>
        <taxon>Pterygota</taxon>
        <taxon>Neoptera</taxon>
        <taxon>Polyneoptera</taxon>
        <taxon>Phasmatodea</taxon>
        <taxon>Timematodea</taxon>
        <taxon>Timematoidea</taxon>
        <taxon>Timematidae</taxon>
        <taxon>Timema</taxon>
    </lineage>
</organism>